<evidence type="ECO:0000256" key="2">
    <source>
        <dbReference type="SAM" id="SignalP"/>
    </source>
</evidence>
<dbReference type="Proteomes" id="UP000245783">
    <property type="component" value="Unassembled WGS sequence"/>
</dbReference>
<gene>
    <name evidence="3" type="ORF">IE81DRAFT_23770</name>
</gene>
<evidence type="ECO:0000256" key="1">
    <source>
        <dbReference type="SAM" id="MobiDB-lite"/>
    </source>
</evidence>
<evidence type="ECO:0000313" key="4">
    <source>
        <dbReference type="Proteomes" id="UP000245783"/>
    </source>
</evidence>
<keyword evidence="4" id="KW-1185">Reference proteome</keyword>
<reference evidence="3 4" key="1">
    <citation type="journal article" date="2018" name="Mol. Biol. Evol.">
        <title>Broad Genomic Sampling Reveals a Smut Pathogenic Ancestry of the Fungal Clade Ustilaginomycotina.</title>
        <authorList>
            <person name="Kijpornyongpan T."/>
            <person name="Mondo S.J."/>
            <person name="Barry K."/>
            <person name="Sandor L."/>
            <person name="Lee J."/>
            <person name="Lipzen A."/>
            <person name="Pangilinan J."/>
            <person name="LaButti K."/>
            <person name="Hainaut M."/>
            <person name="Henrissat B."/>
            <person name="Grigoriev I.V."/>
            <person name="Spatafora J.W."/>
            <person name="Aime M.C."/>
        </authorList>
    </citation>
    <scope>NUCLEOTIDE SEQUENCE [LARGE SCALE GENOMIC DNA]</scope>
    <source>
        <strain evidence="3 4">MCA 4658</strain>
    </source>
</reference>
<dbReference type="AlphaFoldDB" id="A0A316VQA4"/>
<dbReference type="EMBL" id="KZ819463">
    <property type="protein sequence ID" value="PWN39500.1"/>
    <property type="molecule type" value="Genomic_DNA"/>
</dbReference>
<name>A0A316VQA4_9BASI</name>
<dbReference type="GeneID" id="37033068"/>
<dbReference type="InParanoid" id="A0A316VQA4"/>
<proteinExistence type="predicted"/>
<dbReference type="RefSeq" id="XP_025366660.1">
    <property type="nucleotide sequence ID" value="XM_025511198.1"/>
</dbReference>
<keyword evidence="2" id="KW-0732">Signal</keyword>
<sequence>MQNKTLLLAFVGLALSLPNGSFAGPVTLQPRAPPVIETLSDLVRGSRSGLRHRFTPMRSSEEIHLGEARPLRGGYVPGSGKRRMKKVALYGTGLAVVGTTTGVGARKIVQHEREQNRKLAAIRADLQKQRAQNALPRKAGPSPGTGNGKPPGPPVVQDAFSAQSVPSPGAGHHSLSGTPDPSVVGQDGHALPGEAGPSPGSGNGKPPGPPVVQVEEAQDAETMGRKGGSSGGSIPAPAAEKTPNPP</sequence>
<dbReference type="OrthoDB" id="10510171at2759"/>
<feature type="chain" id="PRO_5016272356" evidence="2">
    <location>
        <begin position="24"/>
        <end position="246"/>
    </location>
</feature>
<organism evidence="3 4">
    <name type="scientific">Ceraceosorus guamensis</name>
    <dbReference type="NCBI Taxonomy" id="1522189"/>
    <lineage>
        <taxon>Eukaryota</taxon>
        <taxon>Fungi</taxon>
        <taxon>Dikarya</taxon>
        <taxon>Basidiomycota</taxon>
        <taxon>Ustilaginomycotina</taxon>
        <taxon>Exobasidiomycetes</taxon>
        <taxon>Ceraceosorales</taxon>
        <taxon>Ceraceosoraceae</taxon>
        <taxon>Ceraceosorus</taxon>
    </lineage>
</organism>
<feature type="region of interest" description="Disordered" evidence="1">
    <location>
        <begin position="129"/>
        <end position="246"/>
    </location>
</feature>
<evidence type="ECO:0000313" key="3">
    <source>
        <dbReference type="EMBL" id="PWN39500.1"/>
    </source>
</evidence>
<feature type="signal peptide" evidence="2">
    <location>
        <begin position="1"/>
        <end position="23"/>
    </location>
</feature>
<protein>
    <submittedName>
        <fullName evidence="3">Uncharacterized protein</fullName>
    </submittedName>
</protein>
<accession>A0A316VQA4</accession>